<evidence type="ECO:0000313" key="11">
    <source>
        <dbReference type="Proteomes" id="UP001168877"/>
    </source>
</evidence>
<proteinExistence type="predicted"/>
<dbReference type="InterPro" id="IPR043502">
    <property type="entry name" value="DNA/RNA_pol_sf"/>
</dbReference>
<dbReference type="PANTHER" id="PTHR34072">
    <property type="entry name" value="ENZYMATIC POLYPROTEIN-RELATED"/>
    <property type="match status" value="1"/>
</dbReference>
<dbReference type="SUPFAM" id="SSF56672">
    <property type="entry name" value="DNA/RNA polymerases"/>
    <property type="match status" value="1"/>
</dbReference>
<accession>A0AA39VAJ7</accession>
<dbReference type="Pfam" id="PF17921">
    <property type="entry name" value="Integrase_H2C2"/>
    <property type="match status" value="1"/>
</dbReference>
<comment type="caution">
    <text evidence="10">The sequence shown here is derived from an EMBL/GenBank/DDBJ whole genome shotgun (WGS) entry which is preliminary data.</text>
</comment>
<feature type="compositionally biased region" description="Basic and acidic residues" evidence="7">
    <location>
        <begin position="1"/>
        <end position="15"/>
    </location>
</feature>
<sequence length="435" mass="49842">MERKREDIRRREKDQIGQWCEATSPPGRGARVGLTGAESPLGRGAHGLPHGQAKWPHGLGCLLARSFCSSACILGDREVATTNLSEGNSKLFGTCWVLQKIHQGLFEDCKAFVLPLMKDVPFVFDEACLEAFELLKKELVSAPIMRAPEWDLPFELMCDASDYVVGAVLGQRKYKRQHVIYYASHTLNEAQDNYATTEKELLAIVFAFDKFRSYLVGSKVVVYTDHAAIKYLLAKKDAKLRLIRWVLLLQEFDLEIRDKQGTENVVADHLSRLEKEDSGKDDEPIKEEFPDEQLFELQSLLIPWFTDVVNYLASYIVPPELNVHQKRKFFMELKFYFWDEPLLFRLCGDGVIRRCVPEEEMLDILGHCHSKECGGHFGASQTARKVLQSGFWWPSLFKDSRSFVEACDRCQRTGNISKRDEMPMNVMLEVELFDV</sequence>
<keyword evidence="5" id="KW-0378">Hydrolase</keyword>
<dbReference type="GO" id="GO:0016787">
    <property type="term" value="F:hydrolase activity"/>
    <property type="evidence" value="ECO:0007669"/>
    <property type="project" value="UniProtKB-KW"/>
</dbReference>
<dbReference type="CDD" id="cd09274">
    <property type="entry name" value="RNase_HI_RT_Ty3"/>
    <property type="match status" value="1"/>
</dbReference>
<keyword evidence="11" id="KW-1185">Reference proteome</keyword>
<dbReference type="Pfam" id="PF17917">
    <property type="entry name" value="RT_RNaseH"/>
    <property type="match status" value="1"/>
</dbReference>
<keyword evidence="4" id="KW-0255">Endonuclease</keyword>
<dbReference type="FunFam" id="3.10.20.370:FF:000001">
    <property type="entry name" value="Retrovirus-related Pol polyprotein from transposon 17.6-like protein"/>
    <property type="match status" value="1"/>
</dbReference>
<feature type="region of interest" description="Disordered" evidence="7">
    <location>
        <begin position="1"/>
        <end position="36"/>
    </location>
</feature>
<evidence type="ECO:0000256" key="7">
    <source>
        <dbReference type="SAM" id="MobiDB-lite"/>
    </source>
</evidence>
<gene>
    <name evidence="10" type="ORF">LWI29_003392</name>
</gene>
<dbReference type="InterPro" id="IPR041588">
    <property type="entry name" value="Integrase_H2C2"/>
</dbReference>
<dbReference type="InterPro" id="IPR041373">
    <property type="entry name" value="RT_RNaseH"/>
</dbReference>
<keyword evidence="2" id="KW-0548">Nucleotidyltransferase</keyword>
<dbReference type="EMBL" id="JAUESC010000387">
    <property type="protein sequence ID" value="KAK0573131.1"/>
    <property type="molecule type" value="Genomic_DNA"/>
</dbReference>
<evidence type="ECO:0000256" key="1">
    <source>
        <dbReference type="ARBA" id="ARBA00022679"/>
    </source>
</evidence>
<dbReference type="PANTHER" id="PTHR34072:SF57">
    <property type="entry name" value="RNA-DIRECTED DNA POLYMERASE"/>
    <property type="match status" value="1"/>
</dbReference>
<dbReference type="AlphaFoldDB" id="A0AA39VAJ7"/>
<evidence type="ECO:0000259" key="9">
    <source>
        <dbReference type="Pfam" id="PF17921"/>
    </source>
</evidence>
<organism evidence="10 11">
    <name type="scientific">Acer saccharum</name>
    <name type="common">Sugar maple</name>
    <dbReference type="NCBI Taxonomy" id="4024"/>
    <lineage>
        <taxon>Eukaryota</taxon>
        <taxon>Viridiplantae</taxon>
        <taxon>Streptophyta</taxon>
        <taxon>Embryophyta</taxon>
        <taxon>Tracheophyta</taxon>
        <taxon>Spermatophyta</taxon>
        <taxon>Magnoliopsida</taxon>
        <taxon>eudicotyledons</taxon>
        <taxon>Gunneridae</taxon>
        <taxon>Pentapetalae</taxon>
        <taxon>rosids</taxon>
        <taxon>malvids</taxon>
        <taxon>Sapindales</taxon>
        <taxon>Sapindaceae</taxon>
        <taxon>Hippocastanoideae</taxon>
        <taxon>Acereae</taxon>
        <taxon>Acer</taxon>
    </lineage>
</organism>
<evidence type="ECO:0000313" key="10">
    <source>
        <dbReference type="EMBL" id="KAK0573131.1"/>
    </source>
</evidence>
<dbReference type="Gene3D" id="3.10.20.370">
    <property type="match status" value="1"/>
</dbReference>
<evidence type="ECO:0000256" key="6">
    <source>
        <dbReference type="ARBA" id="ARBA00022918"/>
    </source>
</evidence>
<evidence type="ECO:0000256" key="2">
    <source>
        <dbReference type="ARBA" id="ARBA00022695"/>
    </source>
</evidence>
<evidence type="ECO:0000256" key="4">
    <source>
        <dbReference type="ARBA" id="ARBA00022759"/>
    </source>
</evidence>
<evidence type="ECO:0000256" key="3">
    <source>
        <dbReference type="ARBA" id="ARBA00022722"/>
    </source>
</evidence>
<dbReference type="GO" id="GO:0003964">
    <property type="term" value="F:RNA-directed DNA polymerase activity"/>
    <property type="evidence" value="ECO:0007669"/>
    <property type="project" value="UniProtKB-KW"/>
</dbReference>
<keyword evidence="3" id="KW-0540">Nuclease</keyword>
<reference evidence="10" key="1">
    <citation type="journal article" date="2022" name="Plant J.">
        <title>Strategies of tolerance reflected in two North American maple genomes.</title>
        <authorList>
            <person name="McEvoy S.L."/>
            <person name="Sezen U.U."/>
            <person name="Trouern-Trend A."/>
            <person name="McMahon S.M."/>
            <person name="Schaberg P.G."/>
            <person name="Yang J."/>
            <person name="Wegrzyn J.L."/>
            <person name="Swenson N.G."/>
        </authorList>
    </citation>
    <scope>NUCLEOTIDE SEQUENCE</scope>
    <source>
        <strain evidence="10">NS2018</strain>
    </source>
</reference>
<name>A0AA39VAJ7_ACESA</name>
<keyword evidence="1" id="KW-0808">Transferase</keyword>
<evidence type="ECO:0000259" key="8">
    <source>
        <dbReference type="Pfam" id="PF17917"/>
    </source>
</evidence>
<protein>
    <submittedName>
        <fullName evidence="10">Uncharacterized protein</fullName>
    </submittedName>
</protein>
<feature type="domain" description="Reverse transcriptase RNase H-like" evidence="8">
    <location>
        <begin position="151"/>
        <end position="252"/>
    </location>
</feature>
<feature type="domain" description="Integrase zinc-binding" evidence="9">
    <location>
        <begin position="356"/>
        <end position="413"/>
    </location>
</feature>
<dbReference type="Proteomes" id="UP001168877">
    <property type="component" value="Unassembled WGS sequence"/>
</dbReference>
<dbReference type="GO" id="GO:0004519">
    <property type="term" value="F:endonuclease activity"/>
    <property type="evidence" value="ECO:0007669"/>
    <property type="project" value="UniProtKB-KW"/>
</dbReference>
<keyword evidence="6" id="KW-0695">RNA-directed DNA polymerase</keyword>
<reference evidence="10" key="2">
    <citation type="submission" date="2023-06" db="EMBL/GenBank/DDBJ databases">
        <authorList>
            <person name="Swenson N.G."/>
            <person name="Wegrzyn J.L."/>
            <person name="Mcevoy S.L."/>
        </authorList>
    </citation>
    <scope>NUCLEOTIDE SEQUENCE</scope>
    <source>
        <strain evidence="10">NS2018</strain>
        <tissue evidence="10">Leaf</tissue>
    </source>
</reference>
<evidence type="ECO:0000256" key="5">
    <source>
        <dbReference type="ARBA" id="ARBA00022801"/>
    </source>
</evidence>
<dbReference type="Gene3D" id="1.10.340.70">
    <property type="match status" value="1"/>
</dbReference>